<protein>
    <submittedName>
        <fullName evidence="2">Uncharacterized protein</fullName>
    </submittedName>
</protein>
<evidence type="ECO:0000313" key="2">
    <source>
        <dbReference type="EMBL" id="MFB9902845.1"/>
    </source>
</evidence>
<feature type="compositionally biased region" description="Polar residues" evidence="1">
    <location>
        <begin position="22"/>
        <end position="35"/>
    </location>
</feature>
<feature type="compositionally biased region" description="Polar residues" evidence="1">
    <location>
        <begin position="52"/>
        <end position="68"/>
    </location>
</feature>
<comment type="caution">
    <text evidence="2">The sequence shown here is derived from an EMBL/GenBank/DDBJ whole genome shotgun (WGS) entry which is preliminary data.</text>
</comment>
<proteinExistence type="predicted"/>
<evidence type="ECO:0000313" key="3">
    <source>
        <dbReference type="Proteomes" id="UP001589693"/>
    </source>
</evidence>
<dbReference type="Proteomes" id="UP001589693">
    <property type="component" value="Unassembled WGS sequence"/>
</dbReference>
<keyword evidence="3" id="KW-1185">Reference proteome</keyword>
<feature type="compositionally biased region" description="Low complexity" evidence="1">
    <location>
        <begin position="135"/>
        <end position="148"/>
    </location>
</feature>
<sequence>MLIDEIVREGARRMLAEALSTTSPLLRNGPSQSGARGSARHHSVHNAKIGNTLATQAGTASGPATDTISRAAESAEYARHVRGGQPGVTGAHIQSVDATTFEPVLADDIGPQHTKARLERWGAAPAGSAPRSTTAVPAAASRGPARPR</sequence>
<feature type="region of interest" description="Disordered" evidence="1">
    <location>
        <begin position="121"/>
        <end position="148"/>
    </location>
</feature>
<reference evidence="2 3" key="1">
    <citation type="submission" date="2024-09" db="EMBL/GenBank/DDBJ databases">
        <authorList>
            <person name="Sun Q."/>
            <person name="Mori K."/>
        </authorList>
    </citation>
    <scope>NUCLEOTIDE SEQUENCE [LARGE SCALE GENOMIC DNA]</scope>
    <source>
        <strain evidence="2 3">TBRC 7907</strain>
    </source>
</reference>
<name>A0ABV5ZPN2_9PSEU</name>
<evidence type="ECO:0000256" key="1">
    <source>
        <dbReference type="SAM" id="MobiDB-lite"/>
    </source>
</evidence>
<organism evidence="2 3">
    <name type="scientific">Allokutzneria oryzae</name>
    <dbReference type="NCBI Taxonomy" id="1378989"/>
    <lineage>
        <taxon>Bacteria</taxon>
        <taxon>Bacillati</taxon>
        <taxon>Actinomycetota</taxon>
        <taxon>Actinomycetes</taxon>
        <taxon>Pseudonocardiales</taxon>
        <taxon>Pseudonocardiaceae</taxon>
        <taxon>Allokutzneria</taxon>
    </lineage>
</organism>
<gene>
    <name evidence="2" type="ORF">ACFFQA_02720</name>
</gene>
<dbReference type="RefSeq" id="WP_377849950.1">
    <property type="nucleotide sequence ID" value="NZ_JBHLZU010000002.1"/>
</dbReference>
<accession>A0ABV5ZPN2</accession>
<feature type="region of interest" description="Disordered" evidence="1">
    <location>
        <begin position="22"/>
        <end position="93"/>
    </location>
</feature>
<dbReference type="EMBL" id="JBHLZU010000002">
    <property type="protein sequence ID" value="MFB9902845.1"/>
    <property type="molecule type" value="Genomic_DNA"/>
</dbReference>